<dbReference type="InterPro" id="IPR057259">
    <property type="entry name" value="Ribosomal_L19e"/>
</dbReference>
<feature type="region of interest" description="Disordered" evidence="9">
    <location>
        <begin position="46"/>
        <end position="94"/>
    </location>
</feature>
<evidence type="ECO:0000256" key="7">
    <source>
        <dbReference type="HAMAP-Rule" id="MF_01475"/>
    </source>
</evidence>
<evidence type="ECO:0000256" key="3">
    <source>
        <dbReference type="ARBA" id="ARBA00022730"/>
    </source>
</evidence>
<sequence>MTDLSAQKRLAADELDVGKGRVWFDPEAQEEIADAITREDVRDLIDQGTIRATDAKSNSRGRARERDEKRSYGHRTGAGSRKGKSGARKSDKDDWMARIRAQRARLKELRDEEEVLDPSEYRTLYNKASGGDFDDVARLEAYIETQYGYEVSD</sequence>
<dbReference type="Gene3D" id="1.10.1650.10">
    <property type="match status" value="1"/>
</dbReference>
<dbReference type="InterPro" id="IPR000196">
    <property type="entry name" value="Ribosomal_eL19_dom"/>
</dbReference>
<protein>
    <recommendedName>
        <fullName evidence="7">Large ribosomal subunit protein eL19</fullName>
    </recommendedName>
</protein>
<evidence type="ECO:0000256" key="2">
    <source>
        <dbReference type="ARBA" id="ARBA00011838"/>
    </source>
</evidence>
<keyword evidence="3 7" id="KW-0699">rRNA-binding</keyword>
<evidence type="ECO:0000256" key="4">
    <source>
        <dbReference type="ARBA" id="ARBA00022884"/>
    </source>
</evidence>
<evidence type="ECO:0000313" key="11">
    <source>
        <dbReference type="EMBL" id="SDY80081.1"/>
    </source>
</evidence>
<dbReference type="SMART" id="SM01416">
    <property type="entry name" value="Ribosomal_L19e"/>
    <property type="match status" value="1"/>
</dbReference>
<dbReference type="GO" id="GO:0006412">
    <property type="term" value="P:translation"/>
    <property type="evidence" value="ECO:0007669"/>
    <property type="project" value="UniProtKB-UniRule"/>
</dbReference>
<dbReference type="NCBIfam" id="NF006343">
    <property type="entry name" value="PRK08570.1"/>
    <property type="match status" value="1"/>
</dbReference>
<dbReference type="GO" id="GO:0070180">
    <property type="term" value="F:large ribosomal subunit rRNA binding"/>
    <property type="evidence" value="ECO:0007669"/>
    <property type="project" value="UniProtKB-UniRule"/>
</dbReference>
<feature type="domain" description="Large ribosomal subunit protein eL19" evidence="10">
    <location>
        <begin position="3"/>
        <end position="147"/>
    </location>
</feature>
<dbReference type="InterPro" id="IPR015973">
    <property type="entry name" value="Ribosomal_eL19_dom2"/>
</dbReference>
<dbReference type="EMBL" id="FNPC01000010">
    <property type="protein sequence ID" value="SDY80081.1"/>
    <property type="molecule type" value="Genomic_DNA"/>
</dbReference>
<evidence type="ECO:0000313" key="12">
    <source>
        <dbReference type="Proteomes" id="UP000199079"/>
    </source>
</evidence>
<evidence type="ECO:0000256" key="6">
    <source>
        <dbReference type="ARBA" id="ARBA00023274"/>
    </source>
</evidence>
<dbReference type="GO" id="GO:0003735">
    <property type="term" value="F:structural constituent of ribosome"/>
    <property type="evidence" value="ECO:0007669"/>
    <property type="project" value="InterPro"/>
</dbReference>
<keyword evidence="4 7" id="KW-0694">RNA-binding</keyword>
<evidence type="ECO:0000259" key="10">
    <source>
        <dbReference type="SMART" id="SM01416"/>
    </source>
</evidence>
<keyword evidence="12" id="KW-1185">Reference proteome</keyword>
<organism evidence="11 12">
    <name type="scientific">Halopenitus persicus</name>
    <dbReference type="NCBI Taxonomy" id="1048396"/>
    <lineage>
        <taxon>Archaea</taxon>
        <taxon>Methanobacteriati</taxon>
        <taxon>Methanobacteriota</taxon>
        <taxon>Stenosarchaea group</taxon>
        <taxon>Halobacteria</taxon>
        <taxon>Halobacteriales</taxon>
        <taxon>Haloferacaceae</taxon>
        <taxon>Halopenitus</taxon>
    </lineage>
</organism>
<dbReference type="InterPro" id="IPR033936">
    <property type="entry name" value="Ribosomal_eL19_arc"/>
</dbReference>
<dbReference type="InterPro" id="IPR057260">
    <property type="entry name" value="Ribosomal_L19e_C"/>
</dbReference>
<comment type="subunit">
    <text evidence="2 7">Part of the 50S ribosomal subunit.</text>
</comment>
<dbReference type="InterPro" id="IPR023638">
    <property type="entry name" value="Ribosomal_eL19_CS"/>
</dbReference>
<gene>
    <name evidence="7" type="primary">rpl19e</name>
    <name evidence="11" type="ORF">SAMN05216564_11085</name>
</gene>
<dbReference type="Pfam" id="PF25476">
    <property type="entry name" value="Ribosomal_L19e_C"/>
    <property type="match status" value="1"/>
</dbReference>
<dbReference type="OrthoDB" id="11624at2157"/>
<evidence type="ECO:0000256" key="1">
    <source>
        <dbReference type="ARBA" id="ARBA00011082"/>
    </source>
</evidence>
<evidence type="ECO:0000256" key="9">
    <source>
        <dbReference type="SAM" id="MobiDB-lite"/>
    </source>
</evidence>
<dbReference type="GeneID" id="43838150"/>
<dbReference type="InterPro" id="IPR035970">
    <property type="entry name" value="60S_ribosomal_eL19_sf"/>
</dbReference>
<dbReference type="Gene3D" id="1.10.1200.60">
    <property type="match status" value="1"/>
</dbReference>
<dbReference type="CDD" id="cd01418">
    <property type="entry name" value="Ribosomal_L19e_A"/>
    <property type="match status" value="1"/>
</dbReference>
<dbReference type="HAMAP" id="MF_01475">
    <property type="entry name" value="Ribosomal_eL19"/>
    <property type="match status" value="1"/>
</dbReference>
<dbReference type="PROSITE" id="PS00526">
    <property type="entry name" value="RIBOSOMAL_L19E"/>
    <property type="match status" value="1"/>
</dbReference>
<reference evidence="12" key="1">
    <citation type="submission" date="2016-10" db="EMBL/GenBank/DDBJ databases">
        <authorList>
            <person name="Varghese N."/>
            <person name="Submissions S."/>
        </authorList>
    </citation>
    <scope>NUCLEOTIDE SEQUENCE [LARGE SCALE GENOMIC DNA]</scope>
    <source>
        <strain evidence="12">DC30,IBRC 10041,KCTC 4046</strain>
    </source>
</reference>
<comment type="similarity">
    <text evidence="1 7 8">Belongs to the eukaryotic ribosomal protein eL19 family.</text>
</comment>
<dbReference type="GO" id="GO:0022625">
    <property type="term" value="C:cytosolic large ribosomal subunit"/>
    <property type="evidence" value="ECO:0007669"/>
    <property type="project" value="InterPro"/>
</dbReference>
<dbReference type="InterPro" id="IPR015972">
    <property type="entry name" value="Ribosomal_eL19_dom1"/>
</dbReference>
<dbReference type="Pfam" id="PF01280">
    <property type="entry name" value="Ribosomal_L19e"/>
    <property type="match status" value="1"/>
</dbReference>
<dbReference type="AlphaFoldDB" id="A0A1H3MTS1"/>
<evidence type="ECO:0000256" key="5">
    <source>
        <dbReference type="ARBA" id="ARBA00022980"/>
    </source>
</evidence>
<dbReference type="InterPro" id="IPR015974">
    <property type="entry name" value="Ribosomal_eL19_dom3"/>
</dbReference>
<dbReference type="FunFam" id="1.10.1650.10:FF:000001">
    <property type="entry name" value="Ribosomal protein L19"/>
    <property type="match status" value="1"/>
</dbReference>
<proteinExistence type="inferred from homology"/>
<dbReference type="Gene3D" id="1.20.5.560">
    <property type="entry name" value="Single Heli x bin"/>
    <property type="match status" value="1"/>
</dbReference>
<dbReference type="PANTHER" id="PTHR10722">
    <property type="entry name" value="60S RIBOSOMAL PROTEIN L19"/>
    <property type="match status" value="1"/>
</dbReference>
<dbReference type="RefSeq" id="WP_021074742.1">
    <property type="nucleotide sequence ID" value="NZ_FNPC01000010.1"/>
</dbReference>
<dbReference type="Proteomes" id="UP000199079">
    <property type="component" value="Unassembled WGS sequence"/>
</dbReference>
<accession>A0A1H3MTS1</accession>
<dbReference type="InterPro" id="IPR039547">
    <property type="entry name" value="Ribosomal_eL19"/>
</dbReference>
<keyword evidence="6 7" id="KW-0687">Ribonucleoprotein</keyword>
<keyword evidence="5 7" id="KW-0689">Ribosomal protein</keyword>
<evidence type="ECO:0000256" key="8">
    <source>
        <dbReference type="RuleBase" id="RU000574"/>
    </source>
</evidence>
<name>A0A1H3MTS1_9EURY</name>
<dbReference type="SUPFAM" id="SSF48140">
    <property type="entry name" value="Ribosomal protein L19 (L19e)"/>
    <property type="match status" value="1"/>
</dbReference>
<feature type="compositionally biased region" description="Basic and acidic residues" evidence="9">
    <location>
        <begin position="62"/>
        <end position="71"/>
    </location>
</feature>
<comment type="function">
    <text evidence="7">Binds to the 23S rRNA.</text>
</comment>